<dbReference type="PANTHER" id="PTHR46298:SF1">
    <property type="entry name" value="ANDROGLOBIN"/>
    <property type="match status" value="1"/>
</dbReference>
<feature type="compositionally biased region" description="Basic and acidic residues" evidence="2">
    <location>
        <begin position="1197"/>
        <end position="1206"/>
    </location>
</feature>
<organism evidence="5">
    <name type="scientific">Amphimedon queenslandica</name>
    <name type="common">Sponge</name>
    <dbReference type="NCBI Taxonomy" id="400682"/>
    <lineage>
        <taxon>Eukaryota</taxon>
        <taxon>Metazoa</taxon>
        <taxon>Porifera</taxon>
        <taxon>Demospongiae</taxon>
        <taxon>Heteroscleromorpha</taxon>
        <taxon>Haplosclerida</taxon>
        <taxon>Niphatidae</taxon>
        <taxon>Amphimedon</taxon>
    </lineage>
</organism>
<dbReference type="PROSITE" id="PS52042">
    <property type="entry name" value="GLOBIN_CP_ADGB"/>
    <property type="match status" value="1"/>
</dbReference>
<reference evidence="6" key="1">
    <citation type="journal article" date="2010" name="Nature">
        <title>The Amphimedon queenslandica genome and the evolution of animal complexity.</title>
        <authorList>
            <person name="Srivastava M."/>
            <person name="Simakov O."/>
            <person name="Chapman J."/>
            <person name="Fahey B."/>
            <person name="Gauthier M.E."/>
            <person name="Mitros T."/>
            <person name="Richards G.S."/>
            <person name="Conaco C."/>
            <person name="Dacre M."/>
            <person name="Hellsten U."/>
            <person name="Larroux C."/>
            <person name="Putnam N.H."/>
            <person name="Stanke M."/>
            <person name="Adamska M."/>
            <person name="Darling A."/>
            <person name="Degnan S.M."/>
            <person name="Oakley T.H."/>
            <person name="Plachetzki D.C."/>
            <person name="Zhai Y."/>
            <person name="Adamski M."/>
            <person name="Calcino A."/>
            <person name="Cummins S.F."/>
            <person name="Goodstein D.M."/>
            <person name="Harris C."/>
            <person name="Jackson D.J."/>
            <person name="Leys S.P."/>
            <person name="Shu S."/>
            <person name="Woodcroft B.J."/>
            <person name="Vervoort M."/>
            <person name="Kosik K.S."/>
            <person name="Manning G."/>
            <person name="Degnan B.M."/>
            <person name="Rokhsar D.S."/>
        </authorList>
    </citation>
    <scope>NUCLEOTIDE SEQUENCE [LARGE SCALE GENOMIC DNA]</scope>
</reference>
<feature type="region of interest" description="Disordered" evidence="2">
    <location>
        <begin position="511"/>
        <end position="530"/>
    </location>
</feature>
<dbReference type="GO" id="GO:0019825">
    <property type="term" value="F:oxygen binding"/>
    <property type="evidence" value="ECO:0007669"/>
    <property type="project" value="InterPro"/>
</dbReference>
<keyword evidence="6" id="KW-1185">Reference proteome</keyword>
<dbReference type="InterPro" id="IPR054095">
    <property type="entry name" value="Androglobin_V"/>
</dbReference>
<dbReference type="EnsemblMetazoa" id="Aqu2.1.39908_001">
    <property type="protein sequence ID" value="Aqu2.1.39908_001"/>
    <property type="gene ID" value="Aqu2.1.39908"/>
</dbReference>
<evidence type="ECO:0000259" key="4">
    <source>
        <dbReference type="PROSITE" id="PS52042"/>
    </source>
</evidence>
<dbReference type="SMART" id="SM00230">
    <property type="entry name" value="CysPc"/>
    <property type="match status" value="1"/>
</dbReference>
<feature type="region of interest" description="Disordered" evidence="2">
    <location>
        <begin position="1"/>
        <end position="24"/>
    </location>
</feature>
<dbReference type="GO" id="GO:0006508">
    <property type="term" value="P:proteolysis"/>
    <property type="evidence" value="ECO:0007669"/>
    <property type="project" value="InterPro"/>
</dbReference>
<sequence>MPGKSVGSASKAHSNKKEVEPEPGVKKILIWPEWTESEIAAEKFDPGGKGKDKSKAAAASSFALYEDPDGQPHLPPSLSGKLTGWKRPSEYYQQTPPVVVSDNQQNIDLVSCNEHLLTSKLMCNIISELNSLIYLKSSLPSLAQEQPDALPLPWQPWHHICPWPKGTPTPMYNSLGKYCIKLYWMGLWRKVTVDDCMPVDANDSLLLPVTSVPGELWPLLITKALLKVINLECIDTECPDECSVVELLTGWVCESSPIESMDDMWSLITGSLKLPKWERPTENETKNEEEGGGETTTTTTIDNRDSILLVNFTTTSAEILKRCGLSFIDPTHPILMTQWRNEPLELPPKEPPLPSLKAPYYLGLKNRLHEPWLPSPPPIKTDHRSFEVYSPFVDVSSSSIGLMWIDLDDYVSIFKELRLFRKQESFDHSHSSSELSLTTANSVVPPPTAGSVKKGVSNTQIAKVPVFDIIFVDSCQPINLLISFSSINCWYEGGNLIGTIPLQTLGFKPPLAPQPAEETNKQQQQSQIPPEEVVLGSIQIEKYNWREFCGGCTESLIKMRVKSTQAKSLSLPRGRHTLKLHMTGTYGYHIAVYSNTKFTLTDEDGVLPLLSTPSERLIHHSNLVFESLLKGASLNDEPDQYQEFLSSLTSTHVSRGVQKNYAHAFRAALLHTFHLLGPQCGLTNDHRFAWKSFINQLMVHLAEGFLPDDDDCPPMRLEEMRKLKFAERPTLTEEELLQITNDITMTEEETLEILESSSSNQSKRQQLMKGMQKLSAISVDDEGKTGGEEKEKEKDVKTPELALSTSKRSSHDTPVMSKKSSTDTLPSRRSSGKMTGSKSKEKVERQSLIQSSIPLLQSQSSAMSMAIFNCLFAIRPDLLDTFHFGGDETSRAYFKNLSIGPPVPSLEPNKWAVLFRSVFSVTDKQVLSFRLHGSLKKYIIKIINNDTMIETKCGLPYPVSCTVEPNQLGYTLLCEIWSLKEPVDVSDKVHLTIISSSNYLPTFTNEPSEEKLSTDFHTTVIRNYYLPDRYYTMLRYNVKVTGMCHVTIQLDTSKPDVMFKLEVLDKGGVVISREGCGHCVIPSVTLLPSKEAKDEEPEEIHHYTIHVSVLQDSWPVSESSWQYISMIRNNEKEDKPSSAKKTKGREKGSKTPKTTGGGDGGGKGGANTSQSDNVDVTKPHWTLRVVTDSDNSSMIKVTKDTEKEDTQNSMIKAWDTEQPGRSQKAQKSRQKFLETHALQKEDTTQEGDAASDTAVSVCTTATGTESIPSFAPVALKTLDTSPYVESTLGSPLFADKEYEDEQERMQKETIEKYREWRQSVLEAREADQLKRDNLKKAQLRKAIKIQMALNSTRERLNAPREELRNKFLLLEQQKQEALAAEKAREEAIVSASKDSKRKSPKGKKK</sequence>
<feature type="region of interest" description="Disordered" evidence="2">
    <location>
        <begin position="1385"/>
        <end position="1405"/>
    </location>
</feature>
<dbReference type="Proteomes" id="UP000007879">
    <property type="component" value="Unassembled WGS sequence"/>
</dbReference>
<reference evidence="5" key="2">
    <citation type="submission" date="2017-05" db="UniProtKB">
        <authorList>
            <consortium name="EnsemblMetazoa"/>
        </authorList>
    </citation>
    <scope>IDENTIFICATION</scope>
</reference>
<dbReference type="GO" id="GO:0020037">
    <property type="term" value="F:heme binding"/>
    <property type="evidence" value="ECO:0007669"/>
    <property type="project" value="InterPro"/>
</dbReference>
<feature type="compositionally biased region" description="Basic and acidic residues" evidence="2">
    <location>
        <begin position="781"/>
        <end position="798"/>
    </location>
</feature>
<dbReference type="Pfam" id="PF22068">
    <property type="entry name" value="Androglobin_II"/>
    <property type="match status" value="1"/>
</dbReference>
<feature type="region of interest" description="Disordered" evidence="2">
    <location>
        <begin position="752"/>
        <end position="845"/>
    </location>
</feature>
<dbReference type="OrthoDB" id="9374162at2759"/>
<feature type="compositionally biased region" description="Basic residues" evidence="2">
    <location>
        <begin position="1395"/>
        <end position="1405"/>
    </location>
</feature>
<evidence type="ECO:0000313" key="6">
    <source>
        <dbReference type="Proteomes" id="UP000007879"/>
    </source>
</evidence>
<feature type="compositionally biased region" description="Gly residues" evidence="2">
    <location>
        <begin position="1155"/>
        <end position="1165"/>
    </location>
</feature>
<dbReference type="Gene3D" id="1.10.490.10">
    <property type="entry name" value="Globins"/>
    <property type="match status" value="1"/>
</dbReference>
<dbReference type="InParanoid" id="A0A1X7VKC2"/>
<dbReference type="Pfam" id="PF00648">
    <property type="entry name" value="Peptidase_C2"/>
    <property type="match status" value="1"/>
</dbReference>
<proteinExistence type="predicted"/>
<dbReference type="EnsemblMetazoa" id="XM_019993084.1">
    <property type="protein sequence ID" value="XP_019848643.1"/>
    <property type="gene ID" value="LOC100638076"/>
</dbReference>
<dbReference type="InterPro" id="IPR001300">
    <property type="entry name" value="Peptidase_C2_calpain_cat"/>
</dbReference>
<dbReference type="PANTHER" id="PTHR46298">
    <property type="entry name" value="ANDROGLOBIN"/>
    <property type="match status" value="1"/>
</dbReference>
<dbReference type="InterPro" id="IPR038765">
    <property type="entry name" value="Papain-like_cys_pep_sf"/>
</dbReference>
<feature type="domain" description="Globin" evidence="4">
    <location>
        <begin position="591"/>
        <end position="874"/>
    </location>
</feature>
<evidence type="ECO:0000259" key="3">
    <source>
        <dbReference type="PROSITE" id="PS50203"/>
    </source>
</evidence>
<dbReference type="InterPro" id="IPR053033">
    <property type="entry name" value="Androglobin-like"/>
</dbReference>
<dbReference type="Pfam" id="PF00042">
    <property type="entry name" value="Globin"/>
    <property type="match status" value="1"/>
</dbReference>
<dbReference type="InterPro" id="IPR009050">
    <property type="entry name" value="Globin-like_sf"/>
</dbReference>
<dbReference type="InterPro" id="IPR054094">
    <property type="entry name" value="Androglobin_IV"/>
</dbReference>
<feature type="compositionally biased region" description="Basic and acidic residues" evidence="2">
    <location>
        <begin position="278"/>
        <end position="289"/>
    </location>
</feature>
<gene>
    <name evidence="5" type="primary">100638076</name>
</gene>
<dbReference type="PROSITE" id="PS50203">
    <property type="entry name" value="CALPAIN_CAT"/>
    <property type="match status" value="1"/>
</dbReference>
<accession>A0A1X7VKC2</accession>
<comment type="caution">
    <text evidence="1">Lacks conserved residue(s) required for the propagation of feature annotation.</text>
</comment>
<dbReference type="eggNOG" id="ENOG502QS3X">
    <property type="taxonomic scope" value="Eukaryota"/>
</dbReference>
<dbReference type="InterPro" id="IPR054093">
    <property type="entry name" value="Androglobin_II"/>
</dbReference>
<dbReference type="InterPro" id="IPR057249">
    <property type="entry name" value="Globin_CP_ADGB"/>
</dbReference>
<protein>
    <submittedName>
        <fullName evidence="5">Uncharacterized protein</fullName>
    </submittedName>
</protein>
<feature type="compositionally biased region" description="Polar residues" evidence="2">
    <location>
        <begin position="818"/>
        <end position="837"/>
    </location>
</feature>
<dbReference type="InterPro" id="IPR012292">
    <property type="entry name" value="Globin/Proto"/>
</dbReference>
<feature type="compositionally biased region" description="Basic and acidic residues" evidence="2">
    <location>
        <begin position="15"/>
        <end position="24"/>
    </location>
</feature>
<dbReference type="InterPro" id="IPR000971">
    <property type="entry name" value="Globin"/>
</dbReference>
<dbReference type="Pfam" id="PF22070">
    <property type="entry name" value="Androglobin_V"/>
    <property type="match status" value="1"/>
</dbReference>
<feature type="region of interest" description="Disordered" evidence="2">
    <location>
        <begin position="278"/>
        <end position="300"/>
    </location>
</feature>
<dbReference type="Pfam" id="PF22069">
    <property type="entry name" value="Androglobin_IV"/>
    <property type="match status" value="1"/>
</dbReference>
<dbReference type="KEGG" id="aqu:100638076"/>
<evidence type="ECO:0000256" key="1">
    <source>
        <dbReference type="PROSITE-ProRule" id="PRU00239"/>
    </source>
</evidence>
<evidence type="ECO:0000256" key="2">
    <source>
        <dbReference type="SAM" id="MobiDB-lite"/>
    </source>
</evidence>
<dbReference type="GO" id="GO:0004198">
    <property type="term" value="F:calcium-dependent cysteine-type endopeptidase activity"/>
    <property type="evidence" value="ECO:0007669"/>
    <property type="project" value="InterPro"/>
</dbReference>
<feature type="domain" description="Calpain catalytic" evidence="3">
    <location>
        <begin position="52"/>
        <end position="423"/>
    </location>
</feature>
<dbReference type="SUPFAM" id="SSF54001">
    <property type="entry name" value="Cysteine proteinases"/>
    <property type="match status" value="1"/>
</dbReference>
<feature type="region of interest" description="Disordered" evidence="2">
    <location>
        <begin position="1131"/>
        <end position="1232"/>
    </location>
</feature>
<name>A0A1X7VKC2_AMPQE</name>
<dbReference type="SUPFAM" id="SSF46458">
    <property type="entry name" value="Globin-like"/>
    <property type="match status" value="1"/>
</dbReference>
<evidence type="ECO:0000313" key="5">
    <source>
        <dbReference type="EnsemblMetazoa" id="Aqu2.1.39908_001"/>
    </source>
</evidence>
<dbReference type="STRING" id="400682.A0A1X7VKC2"/>